<dbReference type="GO" id="GO:0005509">
    <property type="term" value="F:calcium ion binding"/>
    <property type="evidence" value="ECO:0007669"/>
    <property type="project" value="InterPro"/>
</dbReference>
<dbReference type="AlphaFoldDB" id="A0AA38M519"/>
<dbReference type="PRINTS" id="PR01791">
    <property type="entry name" value="REGUCALCIN"/>
</dbReference>
<dbReference type="GO" id="GO:0005737">
    <property type="term" value="C:cytoplasm"/>
    <property type="evidence" value="ECO:0007669"/>
    <property type="project" value="UniProtKB-SubCell"/>
</dbReference>
<dbReference type="Pfam" id="PF08450">
    <property type="entry name" value="SGL"/>
    <property type="match status" value="1"/>
</dbReference>
<evidence type="ECO:0000256" key="14">
    <source>
        <dbReference type="PIRSR" id="PIRSR605511-1"/>
    </source>
</evidence>
<evidence type="ECO:0000256" key="15">
    <source>
        <dbReference type="PIRSR" id="PIRSR605511-2"/>
    </source>
</evidence>
<dbReference type="InterPro" id="IPR013658">
    <property type="entry name" value="SGL"/>
</dbReference>
<evidence type="ECO:0000256" key="8">
    <source>
        <dbReference type="ARBA" id="ARBA00016808"/>
    </source>
</evidence>
<evidence type="ECO:0000256" key="7">
    <source>
        <dbReference type="ARBA" id="ARBA00013227"/>
    </source>
</evidence>
<keyword evidence="15" id="KW-0862">Zinc</keyword>
<evidence type="ECO:0000256" key="1">
    <source>
        <dbReference type="ARBA" id="ARBA00001589"/>
    </source>
</evidence>
<keyword evidence="10 15" id="KW-0479">Metal-binding</keyword>
<feature type="active site" description="Proton donor/acceptor" evidence="14">
    <location>
        <position position="235"/>
    </location>
</feature>
<comment type="caution">
    <text evidence="18">The sequence shown here is derived from an EMBL/GenBank/DDBJ whole genome shotgun (WGS) entry which is preliminary data.</text>
</comment>
<evidence type="ECO:0000256" key="11">
    <source>
        <dbReference type="ARBA" id="ARBA00022801"/>
    </source>
</evidence>
<evidence type="ECO:0000256" key="16">
    <source>
        <dbReference type="SAM" id="SignalP"/>
    </source>
</evidence>
<keyword evidence="9" id="KW-0963">Cytoplasm</keyword>
<feature type="binding site" evidence="15">
    <location>
        <position position="129"/>
    </location>
    <ligand>
        <name>substrate</name>
    </ligand>
</feature>
<dbReference type="InterPro" id="IPR005511">
    <property type="entry name" value="SMP-30"/>
</dbReference>
<dbReference type="InterPro" id="IPR008367">
    <property type="entry name" value="Regucalcin"/>
</dbReference>
<comment type="cofactor">
    <cofactor evidence="15">
        <name>Zn(2+)</name>
        <dbReference type="ChEBI" id="CHEBI:29105"/>
    </cofactor>
    <text evidence="15">Binds 1 divalent metal cation per subunit.</text>
</comment>
<dbReference type="GO" id="GO:0004341">
    <property type="term" value="F:gluconolactonase activity"/>
    <property type="evidence" value="ECO:0007669"/>
    <property type="project" value="UniProtKB-EC"/>
</dbReference>
<evidence type="ECO:0000256" key="9">
    <source>
        <dbReference type="ARBA" id="ARBA00022490"/>
    </source>
</evidence>
<dbReference type="EMBL" id="JALNTZ010000008">
    <property type="protein sequence ID" value="KAJ3643553.1"/>
    <property type="molecule type" value="Genomic_DNA"/>
</dbReference>
<comment type="catalytic activity">
    <reaction evidence="1">
        <text>D-glucono-1,5-lactone + H2O = D-gluconate + H(+)</text>
        <dbReference type="Rhea" id="RHEA:10440"/>
        <dbReference type="ChEBI" id="CHEBI:15377"/>
        <dbReference type="ChEBI" id="CHEBI:15378"/>
        <dbReference type="ChEBI" id="CHEBI:16217"/>
        <dbReference type="ChEBI" id="CHEBI:18391"/>
        <dbReference type="EC" id="3.1.1.17"/>
    </reaction>
</comment>
<evidence type="ECO:0000256" key="4">
    <source>
        <dbReference type="ARBA" id="ARBA00001946"/>
    </source>
</evidence>
<feature type="binding site" evidence="15">
    <location>
        <position position="182"/>
    </location>
    <ligand>
        <name>a divalent metal cation</name>
        <dbReference type="ChEBI" id="CHEBI:60240"/>
    </ligand>
</feature>
<comment type="cofactor">
    <cofactor evidence="3">
        <name>Mn(2+)</name>
        <dbReference type="ChEBI" id="CHEBI:29035"/>
    </cofactor>
</comment>
<keyword evidence="19" id="KW-1185">Reference proteome</keyword>
<reference evidence="18" key="1">
    <citation type="journal article" date="2023" name="G3 (Bethesda)">
        <title>Whole genome assemblies of Zophobas morio and Tenebrio molitor.</title>
        <authorList>
            <person name="Kaur S."/>
            <person name="Stinson S.A."/>
            <person name="diCenzo G.C."/>
        </authorList>
    </citation>
    <scope>NUCLEOTIDE SEQUENCE</scope>
    <source>
        <strain evidence="18">QUZm001</strain>
    </source>
</reference>
<dbReference type="InterPro" id="IPR011042">
    <property type="entry name" value="6-blade_b-propeller_TolB-like"/>
</dbReference>
<evidence type="ECO:0000256" key="12">
    <source>
        <dbReference type="ARBA" id="ARBA00022837"/>
    </source>
</evidence>
<dbReference type="PRINTS" id="PR01790">
    <property type="entry name" value="SMP30FAMILY"/>
</dbReference>
<keyword evidence="12" id="KW-0106">Calcium</keyword>
<comment type="subcellular location">
    <subcellularLocation>
        <location evidence="5">Cytoplasm</location>
    </subcellularLocation>
</comment>
<sequence>MTSPVITFLTLLVPIWSLPALNPTQSPGVYQLTEPVDHSECPSWDNRNNVLYYVNIHQGQIYRFDYQQLRVDHITLNGEVAPVIPSKRDPNLLIVGLDRSVAAVEWDGFSKPSETRILASLSPDFPNSRVNEGKADKQGRLWMGTMGNDGANGTPDEGILYLVTCDNLDSPLVEVAPVNISNGLTWNAANDKFYYIDSPTLQIVEYSYNDETGEISGRRVVFDRSAHDDLLGDPDGMTIDEDDNLWVALYGGSGVIKVDSSNGDLLDFVSLPVSDITSVMWGGPDLDMLYVTTSRISLTDDEKLQQPTAGAVFVITGLGTKGRPTFEVDLLGSIDDETCGTKKVLRG</sequence>
<keyword evidence="11" id="KW-0378">Hydrolase</keyword>
<feature type="binding site" evidence="15">
    <location>
        <position position="235"/>
    </location>
    <ligand>
        <name>a divalent metal cation</name>
        <dbReference type="ChEBI" id="CHEBI:60240"/>
    </ligand>
</feature>
<evidence type="ECO:0000259" key="17">
    <source>
        <dbReference type="Pfam" id="PF08450"/>
    </source>
</evidence>
<evidence type="ECO:0000256" key="5">
    <source>
        <dbReference type="ARBA" id="ARBA00004496"/>
    </source>
</evidence>
<evidence type="ECO:0000256" key="6">
    <source>
        <dbReference type="ARBA" id="ARBA00008853"/>
    </source>
</evidence>
<feature type="binding site" evidence="15">
    <location>
        <position position="40"/>
    </location>
    <ligand>
        <name>a divalent metal cation</name>
        <dbReference type="ChEBI" id="CHEBI:60240"/>
    </ligand>
</feature>
<keyword evidence="16" id="KW-0732">Signal</keyword>
<evidence type="ECO:0000256" key="2">
    <source>
        <dbReference type="ARBA" id="ARBA00001913"/>
    </source>
</evidence>
<feature type="chain" id="PRO_5041216299" description="Regucalcin" evidence="16">
    <location>
        <begin position="21"/>
        <end position="347"/>
    </location>
</feature>
<feature type="signal peptide" evidence="16">
    <location>
        <begin position="1"/>
        <end position="20"/>
    </location>
</feature>
<dbReference type="Gene3D" id="2.120.10.30">
    <property type="entry name" value="TolB, C-terminal domain"/>
    <property type="match status" value="1"/>
</dbReference>
<dbReference type="PANTHER" id="PTHR10907:SF47">
    <property type="entry name" value="REGUCALCIN"/>
    <property type="match status" value="1"/>
</dbReference>
<name>A0AA38M519_9CUCU</name>
<comment type="similarity">
    <text evidence="6">Belongs to the SMP-30/CGR1 family.</text>
</comment>
<comment type="cofactor">
    <cofactor evidence="4">
        <name>Mg(2+)</name>
        <dbReference type="ChEBI" id="CHEBI:18420"/>
    </cofactor>
</comment>
<evidence type="ECO:0000313" key="18">
    <source>
        <dbReference type="EMBL" id="KAJ3643553.1"/>
    </source>
</evidence>
<dbReference type="FunFam" id="2.120.10.30:FF:000027">
    <property type="entry name" value="Regucalcin homologue"/>
    <property type="match status" value="1"/>
</dbReference>
<dbReference type="SUPFAM" id="SSF63829">
    <property type="entry name" value="Calcium-dependent phosphotriesterase"/>
    <property type="match status" value="1"/>
</dbReference>
<dbReference type="Proteomes" id="UP001168821">
    <property type="component" value="Unassembled WGS sequence"/>
</dbReference>
<dbReference type="EC" id="3.1.1.17" evidence="7"/>
<gene>
    <name evidence="18" type="ORF">Zmor_026255</name>
</gene>
<dbReference type="GO" id="GO:0019853">
    <property type="term" value="P:L-ascorbic acid biosynthetic process"/>
    <property type="evidence" value="ECO:0007669"/>
    <property type="project" value="TreeGrafter"/>
</dbReference>
<comment type="cofactor">
    <cofactor evidence="2">
        <name>Ca(2+)</name>
        <dbReference type="ChEBI" id="CHEBI:29108"/>
    </cofactor>
</comment>
<evidence type="ECO:0000256" key="3">
    <source>
        <dbReference type="ARBA" id="ARBA00001936"/>
    </source>
</evidence>
<proteinExistence type="inferred from homology"/>
<evidence type="ECO:0000256" key="10">
    <source>
        <dbReference type="ARBA" id="ARBA00022723"/>
    </source>
</evidence>
<protein>
    <recommendedName>
        <fullName evidence="8">Regucalcin</fullName>
        <ecNumber evidence="7">3.1.1.17</ecNumber>
    </recommendedName>
    <alternativeName>
        <fullName evidence="13">Gluconolactonase</fullName>
    </alternativeName>
</protein>
<accession>A0AA38M519</accession>
<feature type="binding site" evidence="15">
    <location>
        <position position="149"/>
    </location>
    <ligand>
        <name>substrate</name>
    </ligand>
</feature>
<organism evidence="18 19">
    <name type="scientific">Zophobas morio</name>
    <dbReference type="NCBI Taxonomy" id="2755281"/>
    <lineage>
        <taxon>Eukaryota</taxon>
        <taxon>Metazoa</taxon>
        <taxon>Ecdysozoa</taxon>
        <taxon>Arthropoda</taxon>
        <taxon>Hexapoda</taxon>
        <taxon>Insecta</taxon>
        <taxon>Pterygota</taxon>
        <taxon>Neoptera</taxon>
        <taxon>Endopterygota</taxon>
        <taxon>Coleoptera</taxon>
        <taxon>Polyphaga</taxon>
        <taxon>Cucujiformia</taxon>
        <taxon>Tenebrionidae</taxon>
        <taxon>Zophobas</taxon>
    </lineage>
</organism>
<dbReference type="PANTHER" id="PTHR10907">
    <property type="entry name" value="REGUCALCIN"/>
    <property type="match status" value="1"/>
</dbReference>
<evidence type="ECO:0000313" key="19">
    <source>
        <dbReference type="Proteomes" id="UP001168821"/>
    </source>
</evidence>
<dbReference type="GO" id="GO:0030234">
    <property type="term" value="F:enzyme regulator activity"/>
    <property type="evidence" value="ECO:0007669"/>
    <property type="project" value="InterPro"/>
</dbReference>
<evidence type="ECO:0000256" key="13">
    <source>
        <dbReference type="ARBA" id="ARBA00032464"/>
    </source>
</evidence>
<feature type="domain" description="SMP-30/Gluconolactonase/LRE-like region" evidence="17">
    <location>
        <begin position="39"/>
        <end position="294"/>
    </location>
</feature>
<feature type="binding site" evidence="15">
    <location>
        <position position="131"/>
    </location>
    <ligand>
        <name>substrate</name>
    </ligand>
</feature>